<dbReference type="Gene3D" id="2.130.10.10">
    <property type="entry name" value="YVTN repeat-like/Quinoprotein amine dehydrogenase"/>
    <property type="match status" value="1"/>
</dbReference>
<sequence>MCLAVFGPRAGRSHRLEACAISSVAFAGVGKVVVGDIMGRIHVWSTNTKRKLFAFPEETGCIWLLDAGEDYVLASTATSTIRMYNFAPSTKLSEPADAMQQMDLGGVTTAFSQVPEKVVSLLVPPEFFCLAIVYKSFSCCRN</sequence>
<dbReference type="SUPFAM" id="SSF50978">
    <property type="entry name" value="WD40 repeat-like"/>
    <property type="match status" value="1"/>
</dbReference>
<dbReference type="Proteomes" id="UP001190700">
    <property type="component" value="Unassembled WGS sequence"/>
</dbReference>
<dbReference type="EMBL" id="LGRX02003186">
    <property type="protein sequence ID" value="KAK3282722.1"/>
    <property type="molecule type" value="Genomic_DNA"/>
</dbReference>
<reference evidence="1 2" key="1">
    <citation type="journal article" date="2015" name="Genome Biol. Evol.">
        <title>Comparative Genomics of a Bacterivorous Green Alga Reveals Evolutionary Causalities and Consequences of Phago-Mixotrophic Mode of Nutrition.</title>
        <authorList>
            <person name="Burns J.A."/>
            <person name="Paasch A."/>
            <person name="Narechania A."/>
            <person name="Kim E."/>
        </authorList>
    </citation>
    <scope>NUCLEOTIDE SEQUENCE [LARGE SCALE GENOMIC DNA]</scope>
    <source>
        <strain evidence="1 2">PLY_AMNH</strain>
    </source>
</reference>
<comment type="caution">
    <text evidence="1">The sequence shown here is derived from an EMBL/GenBank/DDBJ whole genome shotgun (WGS) entry which is preliminary data.</text>
</comment>
<dbReference type="AlphaFoldDB" id="A0AAE0LF09"/>
<proteinExistence type="predicted"/>
<dbReference type="InterPro" id="IPR015943">
    <property type="entry name" value="WD40/YVTN_repeat-like_dom_sf"/>
</dbReference>
<name>A0AAE0LF09_9CHLO</name>
<dbReference type="InterPro" id="IPR036322">
    <property type="entry name" value="WD40_repeat_dom_sf"/>
</dbReference>
<gene>
    <name evidence="1" type="ORF">CYMTET_9549</name>
</gene>
<evidence type="ECO:0000313" key="2">
    <source>
        <dbReference type="Proteomes" id="UP001190700"/>
    </source>
</evidence>
<accession>A0AAE0LF09</accession>
<keyword evidence="2" id="KW-1185">Reference proteome</keyword>
<evidence type="ECO:0000313" key="1">
    <source>
        <dbReference type="EMBL" id="KAK3282722.1"/>
    </source>
</evidence>
<organism evidence="1 2">
    <name type="scientific">Cymbomonas tetramitiformis</name>
    <dbReference type="NCBI Taxonomy" id="36881"/>
    <lineage>
        <taxon>Eukaryota</taxon>
        <taxon>Viridiplantae</taxon>
        <taxon>Chlorophyta</taxon>
        <taxon>Pyramimonadophyceae</taxon>
        <taxon>Pyramimonadales</taxon>
        <taxon>Pyramimonadaceae</taxon>
        <taxon>Cymbomonas</taxon>
    </lineage>
</organism>
<protein>
    <submittedName>
        <fullName evidence="1">Uncharacterized protein</fullName>
    </submittedName>
</protein>